<accession>A0A4U1BVV3</accession>
<dbReference type="Proteomes" id="UP000305675">
    <property type="component" value="Unassembled WGS sequence"/>
</dbReference>
<protein>
    <recommendedName>
        <fullName evidence="4">Immunity protein 17</fullName>
    </recommendedName>
</protein>
<evidence type="ECO:0000313" key="2">
    <source>
        <dbReference type="EMBL" id="TKB57329.1"/>
    </source>
</evidence>
<keyword evidence="1" id="KW-0812">Transmembrane</keyword>
<organism evidence="2 3">
    <name type="scientific">Ferrimonas aestuarii</name>
    <dbReference type="NCBI Taxonomy" id="2569539"/>
    <lineage>
        <taxon>Bacteria</taxon>
        <taxon>Pseudomonadati</taxon>
        <taxon>Pseudomonadota</taxon>
        <taxon>Gammaproteobacteria</taxon>
        <taxon>Alteromonadales</taxon>
        <taxon>Ferrimonadaceae</taxon>
        <taxon>Ferrimonas</taxon>
    </lineage>
</organism>
<dbReference type="EMBL" id="SWCJ01000002">
    <property type="protein sequence ID" value="TKB57329.1"/>
    <property type="molecule type" value="Genomic_DNA"/>
</dbReference>
<dbReference type="RefSeq" id="WP_136861975.1">
    <property type="nucleotide sequence ID" value="NZ_SWCJ01000002.1"/>
</dbReference>
<evidence type="ECO:0008006" key="4">
    <source>
        <dbReference type="Google" id="ProtNLM"/>
    </source>
</evidence>
<proteinExistence type="predicted"/>
<feature type="transmembrane region" description="Helical" evidence="1">
    <location>
        <begin position="52"/>
        <end position="69"/>
    </location>
</feature>
<sequence>MFTLIENAILGAGVILVIISLIQYSRRQGNYHGFWRVWLGQLKDFTPAEFKLYRAGIVLLFVGVILRIINLV</sequence>
<evidence type="ECO:0000256" key="1">
    <source>
        <dbReference type="SAM" id="Phobius"/>
    </source>
</evidence>
<name>A0A4U1BVV3_9GAMM</name>
<keyword evidence="3" id="KW-1185">Reference proteome</keyword>
<dbReference type="AlphaFoldDB" id="A0A4U1BVV3"/>
<keyword evidence="1" id="KW-1133">Transmembrane helix</keyword>
<evidence type="ECO:0000313" key="3">
    <source>
        <dbReference type="Proteomes" id="UP000305675"/>
    </source>
</evidence>
<dbReference type="OrthoDB" id="6184036at2"/>
<keyword evidence="1" id="KW-0472">Membrane</keyword>
<gene>
    <name evidence="2" type="ORF">FCL42_03365</name>
</gene>
<comment type="caution">
    <text evidence="2">The sequence shown here is derived from an EMBL/GenBank/DDBJ whole genome shotgun (WGS) entry which is preliminary data.</text>
</comment>
<feature type="transmembrane region" description="Helical" evidence="1">
    <location>
        <begin position="7"/>
        <end position="25"/>
    </location>
</feature>
<reference evidence="2 3" key="1">
    <citation type="submission" date="2019-04" db="EMBL/GenBank/DDBJ databases">
        <authorList>
            <person name="Hwang J.C."/>
        </authorList>
    </citation>
    <scope>NUCLEOTIDE SEQUENCE [LARGE SCALE GENOMIC DNA]</scope>
    <source>
        <strain evidence="2 3">IMCC35002</strain>
    </source>
</reference>